<evidence type="ECO:0000259" key="2">
    <source>
        <dbReference type="Pfam" id="PF01106"/>
    </source>
</evidence>
<dbReference type="SUPFAM" id="SSF117916">
    <property type="entry name" value="Fe-S cluster assembly (FSCA) domain-like"/>
    <property type="match status" value="1"/>
</dbReference>
<dbReference type="PANTHER" id="PTHR11178">
    <property type="entry name" value="IRON-SULFUR CLUSTER SCAFFOLD PROTEIN NFU-RELATED"/>
    <property type="match status" value="1"/>
</dbReference>
<sequence length="92" mass="10328">MLEMVKSVLETKIRPELMKHYGDIELVDVNDGVVTVKLLGSCSHCPSAVFTMEDLVESTLKDSIPEVKEVVLDNSVSDELIEEVLNIIRKNR</sequence>
<proteinExistence type="predicted"/>
<gene>
    <name evidence="3" type="ORF">EDD79_102932</name>
</gene>
<dbReference type="Pfam" id="PF01106">
    <property type="entry name" value="NifU"/>
    <property type="match status" value="1"/>
</dbReference>
<keyword evidence="4" id="KW-1185">Reference proteome</keyword>
<comment type="caution">
    <text evidence="3">The sequence shown here is derived from an EMBL/GenBank/DDBJ whole genome shotgun (WGS) entry which is preliminary data.</text>
</comment>
<organism evidence="3 4">
    <name type="scientific">Serpentinicella alkaliphila</name>
    <dbReference type="NCBI Taxonomy" id="1734049"/>
    <lineage>
        <taxon>Bacteria</taxon>
        <taxon>Bacillati</taxon>
        <taxon>Bacillota</taxon>
        <taxon>Clostridia</taxon>
        <taxon>Peptostreptococcales</taxon>
        <taxon>Natronincolaceae</taxon>
        <taxon>Serpentinicella</taxon>
    </lineage>
</organism>
<feature type="domain" description="NIF system FeS cluster assembly NifU C-terminal" evidence="2">
    <location>
        <begin position="5"/>
        <end position="71"/>
    </location>
</feature>
<reference evidence="3 4" key="1">
    <citation type="submission" date="2019-03" db="EMBL/GenBank/DDBJ databases">
        <title>Genomic Encyclopedia of Type Strains, Phase IV (KMG-IV): sequencing the most valuable type-strain genomes for metagenomic binning, comparative biology and taxonomic classification.</title>
        <authorList>
            <person name="Goeker M."/>
        </authorList>
    </citation>
    <scope>NUCLEOTIDE SEQUENCE [LARGE SCALE GENOMIC DNA]</scope>
    <source>
        <strain evidence="3 4">DSM 100013</strain>
    </source>
</reference>
<name>A0A4V6NSD2_9FIRM</name>
<dbReference type="Gene3D" id="3.30.300.130">
    <property type="entry name" value="Fe-S cluster assembly (FSCA)"/>
    <property type="match status" value="1"/>
</dbReference>
<evidence type="ECO:0000313" key="4">
    <source>
        <dbReference type="Proteomes" id="UP000295504"/>
    </source>
</evidence>
<accession>A0A4V6NSD2</accession>
<dbReference type="EMBL" id="SLYC01000029">
    <property type="protein sequence ID" value="TCQ00584.1"/>
    <property type="molecule type" value="Genomic_DNA"/>
</dbReference>
<dbReference type="AlphaFoldDB" id="A0A4V6NSD2"/>
<comment type="function">
    <text evidence="1">May be involved in the formation or repair of [Fe-S] clusters present in iron-sulfur proteins.</text>
</comment>
<protein>
    <submittedName>
        <fullName evidence="3">Fe-S cluster biogenesis protein NfuA</fullName>
    </submittedName>
</protein>
<dbReference type="GO" id="GO:0051536">
    <property type="term" value="F:iron-sulfur cluster binding"/>
    <property type="evidence" value="ECO:0007669"/>
    <property type="project" value="InterPro"/>
</dbReference>
<dbReference type="InterPro" id="IPR034904">
    <property type="entry name" value="FSCA_dom_sf"/>
</dbReference>
<dbReference type="GO" id="GO:0016226">
    <property type="term" value="P:iron-sulfur cluster assembly"/>
    <property type="evidence" value="ECO:0007669"/>
    <property type="project" value="InterPro"/>
</dbReference>
<evidence type="ECO:0000313" key="3">
    <source>
        <dbReference type="EMBL" id="TCQ00584.1"/>
    </source>
</evidence>
<evidence type="ECO:0000256" key="1">
    <source>
        <dbReference type="ARBA" id="ARBA00049958"/>
    </source>
</evidence>
<dbReference type="InterPro" id="IPR001075">
    <property type="entry name" value="NIF_FeS_clus_asmbl_NifU_C"/>
</dbReference>
<dbReference type="GO" id="GO:0005506">
    <property type="term" value="F:iron ion binding"/>
    <property type="evidence" value="ECO:0007669"/>
    <property type="project" value="InterPro"/>
</dbReference>
<dbReference type="Proteomes" id="UP000295504">
    <property type="component" value="Unassembled WGS sequence"/>
</dbReference>